<evidence type="ECO:0000313" key="3">
    <source>
        <dbReference type="EMBL" id="EEP77776.1"/>
    </source>
</evidence>
<feature type="domain" description="Cyclin-D1-binding protein 1-like N-terminal" evidence="2">
    <location>
        <begin position="47"/>
        <end position="199"/>
    </location>
</feature>
<proteinExistence type="predicted"/>
<dbReference type="OMA" id="WSKTWLK"/>
<dbReference type="InterPro" id="IPR026907">
    <property type="entry name" value="GCIP-like"/>
</dbReference>
<dbReference type="HOGENOM" id="CLU_040328_1_0_1"/>
<dbReference type="eggNOG" id="ENOG502QZAU">
    <property type="taxonomic scope" value="Eukaryota"/>
</dbReference>
<gene>
    <name evidence="3" type="ORF">UREG_02625</name>
</gene>
<dbReference type="Proteomes" id="UP000002058">
    <property type="component" value="Unassembled WGS sequence"/>
</dbReference>
<feature type="region of interest" description="Disordered" evidence="1">
    <location>
        <begin position="197"/>
        <end position="250"/>
    </location>
</feature>
<dbReference type="KEGG" id="ure:UREG_02625"/>
<reference evidence="4" key="1">
    <citation type="journal article" date="2009" name="Genome Res.">
        <title>Comparative genomic analyses of the human fungal pathogens Coccidioides and their relatives.</title>
        <authorList>
            <person name="Sharpton T.J."/>
            <person name="Stajich J.E."/>
            <person name="Rounsley S.D."/>
            <person name="Gardner M.J."/>
            <person name="Wortman J.R."/>
            <person name="Jordar V.S."/>
            <person name="Maiti R."/>
            <person name="Kodira C.D."/>
            <person name="Neafsey D.E."/>
            <person name="Zeng Q."/>
            <person name="Hung C.-Y."/>
            <person name="McMahan C."/>
            <person name="Muszewska A."/>
            <person name="Grynberg M."/>
            <person name="Mandel M.A."/>
            <person name="Kellner E.M."/>
            <person name="Barker B.M."/>
            <person name="Galgiani J.N."/>
            <person name="Orbach M.J."/>
            <person name="Kirkland T.N."/>
            <person name="Cole G.T."/>
            <person name="Henn M.R."/>
            <person name="Birren B.W."/>
            <person name="Taylor J.W."/>
        </authorList>
    </citation>
    <scope>NUCLEOTIDE SEQUENCE [LARGE SCALE GENOMIC DNA]</scope>
    <source>
        <strain evidence="4">UAMH 1704</strain>
    </source>
</reference>
<dbReference type="RefSeq" id="XP_002543109.1">
    <property type="nucleotide sequence ID" value="XM_002543063.1"/>
</dbReference>
<name>C4JH52_UNCRE</name>
<organism evidence="3 4">
    <name type="scientific">Uncinocarpus reesii (strain UAMH 1704)</name>
    <dbReference type="NCBI Taxonomy" id="336963"/>
    <lineage>
        <taxon>Eukaryota</taxon>
        <taxon>Fungi</taxon>
        <taxon>Dikarya</taxon>
        <taxon>Ascomycota</taxon>
        <taxon>Pezizomycotina</taxon>
        <taxon>Eurotiomycetes</taxon>
        <taxon>Eurotiomycetidae</taxon>
        <taxon>Onygenales</taxon>
        <taxon>Onygenaceae</taxon>
        <taxon>Uncinocarpus</taxon>
    </lineage>
</organism>
<dbReference type="PANTHER" id="PTHR15492:SF1">
    <property type="entry name" value="CYCLIN-D1-BINDING PROTEIN 1"/>
    <property type="match status" value="1"/>
</dbReference>
<keyword evidence="4" id="KW-1185">Reference proteome</keyword>
<dbReference type="PANTHER" id="PTHR15492">
    <property type="entry name" value="CYCLIN D1-BINDING PROTEIN 1"/>
    <property type="match status" value="1"/>
</dbReference>
<dbReference type="Gene3D" id="1.20.1410.10">
    <property type="entry name" value="I/LWEQ domain"/>
    <property type="match status" value="1"/>
</dbReference>
<dbReference type="Gene3D" id="1.20.1420.10">
    <property type="entry name" value="Talin, central domain"/>
    <property type="match status" value="1"/>
</dbReference>
<dbReference type="OrthoDB" id="4088536at2759"/>
<feature type="compositionally biased region" description="Acidic residues" evidence="1">
    <location>
        <begin position="198"/>
        <end position="210"/>
    </location>
</feature>
<evidence type="ECO:0000256" key="1">
    <source>
        <dbReference type="SAM" id="MobiDB-lite"/>
    </source>
</evidence>
<accession>C4JH52</accession>
<dbReference type="Pfam" id="PF13324">
    <property type="entry name" value="GCIP_N"/>
    <property type="match status" value="1"/>
</dbReference>
<dbReference type="VEuPathDB" id="FungiDB:UREG_02625"/>
<dbReference type="InterPro" id="IPR049317">
    <property type="entry name" value="GCIP-like_N"/>
</dbReference>
<dbReference type="FunCoup" id="C4JH52">
    <property type="interactions" value="61"/>
</dbReference>
<dbReference type="EMBL" id="CH476615">
    <property type="protein sequence ID" value="EEP77776.1"/>
    <property type="molecule type" value="Genomic_DNA"/>
</dbReference>
<dbReference type="GO" id="GO:0005634">
    <property type="term" value="C:nucleus"/>
    <property type="evidence" value="ECO:0007669"/>
    <property type="project" value="TreeGrafter"/>
</dbReference>
<evidence type="ECO:0000259" key="2">
    <source>
        <dbReference type="Pfam" id="PF13324"/>
    </source>
</evidence>
<dbReference type="GeneID" id="8443070"/>
<dbReference type="AlphaFoldDB" id="C4JH52"/>
<dbReference type="InParanoid" id="C4JH52"/>
<feature type="compositionally biased region" description="Acidic residues" evidence="1">
    <location>
        <begin position="236"/>
        <end position="247"/>
    </location>
</feature>
<sequence length="389" mass="42701">MAARLHMVLETTIALSEQFNLALSSPAAADSTSSAPDHQPSPLPLLSASAQNLKAQTAKLSLLAINTPFTPSALVTVLSNINDSVLPSLVTATLISTPEKYTRTFRREAEALVKDALRELTALVHDIQLIATNYDKKQGFKLSDEEKNEVTIATGRVWSVCDQVVDLVAGGVVGLVIKKAKEYLELIQDGLRELKEWDPEDDLDDDDGLWGDEFGSQDDSGPNRGTLEKSAVIENGDGDEETEDEDSGNQRVKLDEEKKYLLRLFTLTSQLFSAIISYRLKKMDETLILAGSSNRLDALTSCLQDLPSLVDEAAGSLYEHNIEFADAYSLKLRDRASEAAEMLCEPWVQGDMSDTSKQGDAPKGTEDKFSKWAAVFLRVVEDLGKDKEQ</sequence>
<evidence type="ECO:0000313" key="4">
    <source>
        <dbReference type="Proteomes" id="UP000002058"/>
    </source>
</evidence>
<protein>
    <recommendedName>
        <fullName evidence="2">Cyclin-D1-binding protein 1-like N-terminal domain-containing protein</fullName>
    </recommendedName>
</protein>